<name>A0AB38XQU2_9ACTO</name>
<protein>
    <recommendedName>
        <fullName evidence="3">DUF559 domain-containing protein</fullName>
    </recommendedName>
</protein>
<dbReference type="RefSeq" id="WP_167568326.1">
    <property type="nucleotide sequence ID" value="NZ_CP116394.1"/>
</dbReference>
<dbReference type="Proteomes" id="UP001211044">
    <property type="component" value="Chromosome"/>
</dbReference>
<evidence type="ECO:0008006" key="3">
    <source>
        <dbReference type="Google" id="ProtNLM"/>
    </source>
</evidence>
<accession>A0AB38XQU2</accession>
<reference evidence="1" key="1">
    <citation type="submission" date="2023-01" db="EMBL/GenBank/DDBJ databases">
        <title>Comparative Genomic Analysis of the Clinically-Derived Winkia Strain NY0527 Provides Evidence into the Taxonomic Reassignment of Winkia neuii and Characterizes Their Virulence Traits.</title>
        <authorList>
            <person name="Cai X."/>
            <person name="Peng Y."/>
            <person name="Li M."/>
            <person name="Qiu Y."/>
            <person name="Wang Y."/>
            <person name="Xu L."/>
            <person name="Hou Q."/>
        </authorList>
    </citation>
    <scope>NUCLEOTIDE SEQUENCE</scope>
    <source>
        <strain evidence="1">NY0527</strain>
    </source>
</reference>
<dbReference type="KEGG" id="wne:PIG85_03270"/>
<gene>
    <name evidence="1" type="ORF">PIG85_03270</name>
</gene>
<evidence type="ECO:0000313" key="1">
    <source>
        <dbReference type="EMBL" id="WCE46678.1"/>
    </source>
</evidence>
<proteinExistence type="predicted"/>
<evidence type="ECO:0000313" key="2">
    <source>
        <dbReference type="Proteomes" id="UP001211044"/>
    </source>
</evidence>
<dbReference type="AlphaFoldDB" id="A0AB38XQU2"/>
<organism evidence="1 2">
    <name type="scientific">Winkia neuii subsp. anitrata</name>
    <dbReference type="NCBI Taxonomy" id="29318"/>
    <lineage>
        <taxon>Bacteria</taxon>
        <taxon>Bacillati</taxon>
        <taxon>Actinomycetota</taxon>
        <taxon>Actinomycetes</taxon>
        <taxon>Actinomycetales</taxon>
        <taxon>Actinomycetaceae</taxon>
        <taxon>Winkia</taxon>
    </lineage>
</organism>
<dbReference type="EMBL" id="CP116394">
    <property type="protein sequence ID" value="WCE46678.1"/>
    <property type="molecule type" value="Genomic_DNA"/>
</dbReference>
<sequence>MESAAALHNIPCKATSPDVHLLIDRGCRKRLALPRIDVGNTHLPAAQIIRHEWVVAPEVEDVEGVLVTSVRQTILDMLRLAPPADGVTFGCMALRKLVGFDRNNPEVAMERAKSIKAGILKRLKDEYPHDRRFRQAIRLLALLTPAVDSVFEATMVWVCHLAGLPAATLQYKLRTARTTRYLDAYYPAVGLVLEFDGLCKLGFSFEQELRERRRQQVRDLELEACGLRVVHVQWAELEELGELVSRLKQMFVRLGGMLLRAREWITYRMKSWEPRGSTGWY</sequence>